<name>A0ACB7IZS0_PLECO</name>
<sequence>MFHQYPYHPSPYAAYRHPQVDFFGSTRRTDPSTLRDRYLAAAAEAKLAEAQYLAAEAASQRLHGPYEPTAYAAPYPDHPRVPYLGYEEESARLQAALDAQLAQAARARAQEQELLRQKEELLAALALKQRLDQEERLAALHDGERRRALAELIPQRLAKNHSTCVCAGHHEFKRHPHLQYHHQVHHAPVPRQCGYRLALPSDECGSLARPSLQSSGGSFDPHSLLTALLDAQAPDASRRLVPAAPAAAPCATGSDQPEVPTAAASTGVPFVDLLTQLIDNATKSSASEPPKSAFTPLAMPVERPAPEAQHREVQSLPDLLNILFQKPAASTTQAKPSSEPKVDDKQRPQVQSLPELLNHLFQPAQPSAQAQFYAAAPSSSSKGALKDEKSNLPAEHPANKPAVEPKADSNERTRVESLPDLFNLLFQKPVQPSAQAQFYAAGPSAPPMKAEQTKEQPRPQTPVRDATPEPTTQSLKEQLEARLNNEYATEVKDTIQALLASLSDTGPRHGKGKGKEVTSEATPDPTVSDVAKSIQTVHSIETAFSTLENEFVFPAQLDFTPPSSPSTLVSPLPGTESTTVSDSAIHHLAFTARNQPLRFYEHALGELLSQLDRIDSFGNEELRARRKEVVGRVERALEELEREVDARWQIRQKKLAKEQEQASEDASAPNKAEPPVDVVEATTATTEDSQTETPPSLVVVPPSSPSTQPPNTPDDNSLLPPVELDVKQVADVSAEDIIPSILSQVDERVAESQELPAPSPSEAPLSPEPAPVIETETSEDIAPPSATPTADSSTATIKPAHDQEEKAAPIDTFLLPAQPASPATSKPDSVVDVDSASEWSEVEA</sequence>
<proteinExistence type="predicted"/>
<dbReference type="EMBL" id="WQMT02000005">
    <property type="protein sequence ID" value="KAG9223186.1"/>
    <property type="molecule type" value="Genomic_DNA"/>
</dbReference>
<gene>
    <name evidence="1" type="ORF">CCMSSC00406_0000125</name>
</gene>
<keyword evidence="2" id="KW-1185">Reference proteome</keyword>
<reference evidence="1 2" key="1">
    <citation type="journal article" date="2021" name="Appl. Environ. Microbiol.">
        <title>Genetic linkage and physical mapping for an oyster mushroom Pleurotus cornucopiae and QTL analysis for the trait cap color.</title>
        <authorList>
            <person name="Zhang Y."/>
            <person name="Gao W."/>
            <person name="Sonnenberg A."/>
            <person name="Chen Q."/>
            <person name="Zhang J."/>
            <person name="Huang C."/>
        </authorList>
    </citation>
    <scope>NUCLEOTIDE SEQUENCE [LARGE SCALE GENOMIC DNA]</scope>
    <source>
        <strain evidence="1">CCMSSC00406</strain>
    </source>
</reference>
<protein>
    <submittedName>
        <fullName evidence="1">Uncharacterized protein</fullName>
    </submittedName>
</protein>
<accession>A0ACB7IZS0</accession>
<evidence type="ECO:0000313" key="2">
    <source>
        <dbReference type="Proteomes" id="UP000824881"/>
    </source>
</evidence>
<evidence type="ECO:0000313" key="1">
    <source>
        <dbReference type="EMBL" id="KAG9223186.1"/>
    </source>
</evidence>
<comment type="caution">
    <text evidence="1">The sequence shown here is derived from an EMBL/GenBank/DDBJ whole genome shotgun (WGS) entry which is preliminary data.</text>
</comment>
<dbReference type="Proteomes" id="UP000824881">
    <property type="component" value="Unassembled WGS sequence"/>
</dbReference>
<organism evidence="1 2">
    <name type="scientific">Pleurotus cornucopiae</name>
    <name type="common">Cornucopia mushroom</name>
    <dbReference type="NCBI Taxonomy" id="5321"/>
    <lineage>
        <taxon>Eukaryota</taxon>
        <taxon>Fungi</taxon>
        <taxon>Dikarya</taxon>
        <taxon>Basidiomycota</taxon>
        <taxon>Agaricomycotina</taxon>
        <taxon>Agaricomycetes</taxon>
        <taxon>Agaricomycetidae</taxon>
        <taxon>Agaricales</taxon>
        <taxon>Pleurotineae</taxon>
        <taxon>Pleurotaceae</taxon>
        <taxon>Pleurotus</taxon>
    </lineage>
</organism>